<dbReference type="Gene3D" id="3.30.870.10">
    <property type="entry name" value="Endonuclease Chain A"/>
    <property type="match status" value="2"/>
</dbReference>
<dbReference type="EMBL" id="JARWAO010000002">
    <property type="protein sequence ID" value="MDR5895425.1"/>
    <property type="molecule type" value="Genomic_DNA"/>
</dbReference>
<comment type="caution">
    <text evidence="3">The sequence shown here is derived from an EMBL/GenBank/DDBJ whole genome shotgun (WGS) entry which is preliminary data.</text>
</comment>
<dbReference type="RefSeq" id="WP_251591244.1">
    <property type="nucleotide sequence ID" value="NZ_JAMLJI010000001.1"/>
</dbReference>
<keyword evidence="4" id="KW-1185">Reference proteome</keyword>
<evidence type="ECO:0000256" key="1">
    <source>
        <dbReference type="SAM" id="MobiDB-lite"/>
    </source>
</evidence>
<dbReference type="PROSITE" id="PS50035">
    <property type="entry name" value="PLD"/>
    <property type="match status" value="1"/>
</dbReference>
<organism evidence="3 4">
    <name type="scientific">Larsenimonas suaedae</name>
    <dbReference type="NCBI Taxonomy" id="1851019"/>
    <lineage>
        <taxon>Bacteria</taxon>
        <taxon>Pseudomonadati</taxon>
        <taxon>Pseudomonadota</taxon>
        <taxon>Gammaproteobacteria</taxon>
        <taxon>Oceanospirillales</taxon>
        <taxon>Halomonadaceae</taxon>
        <taxon>Larsenimonas</taxon>
    </lineage>
</organism>
<sequence length="375" mass="43871">MRAQWREGNSFTLLPDSDQFLPALFKEMDNAETSLLLELYMFEDSELGERFIKAMENACQRGVKVWLMIDACGSWNLSRKSRKRLIDAGVEFREFNPLTLRHLGKFISRDHRKLMIVDGKVAFTGGFGASDFFLDSWFEVAVRIEGPCVNDWISLYRRVWQSRLSRGPGQPSIDRSVLGASAEKADEPAGEMDGRAIWGQGYRFQQIRKSLQDQIDRAKNQVWICTPYFVPTRSLRRKMIAAARRGVDVRLLLPGKDHDHPGVYYAGQRYYTRLLKAGVRIMEFQPRFTHAKFSLCDDWCTVGSCNFDHWSLQWNLEANQEIHHPEFAKELTELFERNFAQSEEVIAEQWFKRSWWQRGREYVYGHINGMMTRLR</sequence>
<dbReference type="CDD" id="cd09159">
    <property type="entry name" value="PLDc_ybhO_like_2"/>
    <property type="match status" value="1"/>
</dbReference>
<dbReference type="PANTHER" id="PTHR21248:SF23">
    <property type="entry name" value="CARDIOLIPIN SYNTHASE B"/>
    <property type="match status" value="1"/>
</dbReference>
<evidence type="ECO:0000313" key="4">
    <source>
        <dbReference type="Proteomes" id="UP001269375"/>
    </source>
</evidence>
<dbReference type="Proteomes" id="UP001269375">
    <property type="component" value="Unassembled WGS sequence"/>
</dbReference>
<accession>A0ABU1GTS2</accession>
<dbReference type="CDD" id="cd09110">
    <property type="entry name" value="PLDc_CLS_1"/>
    <property type="match status" value="1"/>
</dbReference>
<dbReference type="Pfam" id="PF13091">
    <property type="entry name" value="PLDc_2"/>
    <property type="match status" value="2"/>
</dbReference>
<name>A0ABU1GTS2_9GAMM</name>
<evidence type="ECO:0000313" key="3">
    <source>
        <dbReference type="EMBL" id="MDR5895425.1"/>
    </source>
</evidence>
<proteinExistence type="predicted"/>
<protein>
    <submittedName>
        <fullName evidence="3">Phospholipase D-like domain-containing protein</fullName>
    </submittedName>
</protein>
<feature type="domain" description="PLD phosphodiesterase" evidence="2">
    <location>
        <begin position="106"/>
        <end position="133"/>
    </location>
</feature>
<dbReference type="InterPro" id="IPR001736">
    <property type="entry name" value="PLipase_D/transphosphatidylase"/>
</dbReference>
<evidence type="ECO:0000259" key="2">
    <source>
        <dbReference type="PROSITE" id="PS50035"/>
    </source>
</evidence>
<gene>
    <name evidence="3" type="ORF">QC825_04985</name>
</gene>
<reference evidence="3 4" key="1">
    <citation type="submission" date="2023-04" db="EMBL/GenBank/DDBJ databases">
        <title>A long-awaited taxogenomic arrangement of the family Halomonadaceae.</title>
        <authorList>
            <person name="De La Haba R."/>
            <person name="Chuvochina M."/>
            <person name="Wittouck S."/>
            <person name="Arahal D.R."/>
            <person name="Sanchez-Porro C."/>
            <person name="Hugenholtz P."/>
            <person name="Ventosa A."/>
        </authorList>
    </citation>
    <scope>NUCLEOTIDE SEQUENCE [LARGE SCALE GENOMIC DNA]</scope>
    <source>
        <strain evidence="3 4">DSM 22428</strain>
    </source>
</reference>
<dbReference type="PANTHER" id="PTHR21248">
    <property type="entry name" value="CARDIOLIPIN SYNTHASE"/>
    <property type="match status" value="1"/>
</dbReference>
<dbReference type="InterPro" id="IPR025202">
    <property type="entry name" value="PLD-like_dom"/>
</dbReference>
<dbReference type="SUPFAM" id="SSF56024">
    <property type="entry name" value="Phospholipase D/nuclease"/>
    <property type="match status" value="2"/>
</dbReference>
<feature type="region of interest" description="Disordered" evidence="1">
    <location>
        <begin position="164"/>
        <end position="185"/>
    </location>
</feature>